<proteinExistence type="predicted"/>
<dbReference type="EMBL" id="FOCP01000020">
    <property type="protein sequence ID" value="SEN47812.1"/>
    <property type="molecule type" value="Genomic_DNA"/>
</dbReference>
<dbReference type="Proteomes" id="UP000199459">
    <property type="component" value="Unassembled WGS sequence"/>
</dbReference>
<dbReference type="RefSeq" id="WP_090633586.1">
    <property type="nucleotide sequence ID" value="NZ_FOCP01000020.1"/>
</dbReference>
<accession>A0A1H8GUT1</accession>
<dbReference type="STRING" id="917.SAMN05216326_10755"/>
<sequence>MTSILDEALEGEIKKHHGRMPKKYSKTLGGRISFASDNNMINNGDNLHDVRGRRNDTAHEISATVIWDELEADSFEIEMALQNLNLVGNRPEL</sequence>
<name>A0A1H8GUT1_9PROT</name>
<organism evidence="1 2">
    <name type="scientific">Nitrosomonas marina</name>
    <dbReference type="NCBI Taxonomy" id="917"/>
    <lineage>
        <taxon>Bacteria</taxon>
        <taxon>Pseudomonadati</taxon>
        <taxon>Pseudomonadota</taxon>
        <taxon>Betaproteobacteria</taxon>
        <taxon>Nitrosomonadales</taxon>
        <taxon>Nitrosomonadaceae</taxon>
        <taxon>Nitrosomonas</taxon>
    </lineage>
</organism>
<evidence type="ECO:0008006" key="3">
    <source>
        <dbReference type="Google" id="ProtNLM"/>
    </source>
</evidence>
<dbReference type="AlphaFoldDB" id="A0A1H8GUT1"/>
<gene>
    <name evidence="1" type="ORF">SAMN05216325_1201</name>
</gene>
<protein>
    <recommendedName>
        <fullName evidence="3">DUF4145 domain-containing protein</fullName>
    </recommendedName>
</protein>
<evidence type="ECO:0000313" key="1">
    <source>
        <dbReference type="EMBL" id="SEN47812.1"/>
    </source>
</evidence>
<reference evidence="1 2" key="1">
    <citation type="submission" date="2016-10" db="EMBL/GenBank/DDBJ databases">
        <authorList>
            <person name="de Groot N.N."/>
        </authorList>
    </citation>
    <scope>NUCLEOTIDE SEQUENCE [LARGE SCALE GENOMIC DNA]</scope>
    <source>
        <strain evidence="1 2">Nm22</strain>
    </source>
</reference>
<evidence type="ECO:0000313" key="2">
    <source>
        <dbReference type="Proteomes" id="UP000199459"/>
    </source>
</evidence>